<dbReference type="Proteomes" id="UP000002168">
    <property type="component" value="Chromosome"/>
</dbReference>
<evidence type="ECO:0000256" key="1">
    <source>
        <dbReference type="ARBA" id="ARBA00022553"/>
    </source>
</evidence>
<keyword evidence="11" id="KW-1185">Reference proteome</keyword>
<name>B1KG82_SHEWM</name>
<dbReference type="GO" id="GO:0032993">
    <property type="term" value="C:protein-DNA complex"/>
    <property type="evidence" value="ECO:0007669"/>
    <property type="project" value="TreeGrafter"/>
</dbReference>
<dbReference type="Gene3D" id="3.40.50.2300">
    <property type="match status" value="1"/>
</dbReference>
<evidence type="ECO:0000256" key="2">
    <source>
        <dbReference type="ARBA" id="ARBA00023012"/>
    </source>
</evidence>
<dbReference type="Pfam" id="PF00486">
    <property type="entry name" value="Trans_reg_C"/>
    <property type="match status" value="1"/>
</dbReference>
<reference evidence="10 11" key="1">
    <citation type="submission" date="2008-02" db="EMBL/GenBank/DDBJ databases">
        <title>Complete sequence of Shewanella woodyi ATCC 51908.</title>
        <authorList>
            <consortium name="US DOE Joint Genome Institute"/>
            <person name="Copeland A."/>
            <person name="Lucas S."/>
            <person name="Lapidus A."/>
            <person name="Glavina del Rio T."/>
            <person name="Dalin E."/>
            <person name="Tice H."/>
            <person name="Bruce D."/>
            <person name="Goodwin L."/>
            <person name="Pitluck S."/>
            <person name="Sims D."/>
            <person name="Brettin T."/>
            <person name="Detter J.C."/>
            <person name="Han C."/>
            <person name="Kuske C.R."/>
            <person name="Schmutz J."/>
            <person name="Larimer F."/>
            <person name="Land M."/>
            <person name="Hauser L."/>
            <person name="Kyrpides N."/>
            <person name="Lykidis A."/>
            <person name="Zhao J.-S."/>
            <person name="Richardson P."/>
        </authorList>
    </citation>
    <scope>NUCLEOTIDE SEQUENCE [LARGE SCALE GENOMIC DNA]</scope>
    <source>
        <strain evidence="11">ATCC 51908 / MS32</strain>
    </source>
</reference>
<dbReference type="KEGG" id="swd:Swoo_3962"/>
<dbReference type="InterPro" id="IPR011006">
    <property type="entry name" value="CheY-like_superfamily"/>
</dbReference>
<evidence type="ECO:0000313" key="11">
    <source>
        <dbReference type="Proteomes" id="UP000002168"/>
    </source>
</evidence>
<dbReference type="GO" id="GO:0000156">
    <property type="term" value="F:phosphorelay response regulator activity"/>
    <property type="evidence" value="ECO:0007669"/>
    <property type="project" value="TreeGrafter"/>
</dbReference>
<accession>B1KG82</accession>
<dbReference type="SUPFAM" id="SSF46894">
    <property type="entry name" value="C-terminal effector domain of the bipartite response regulators"/>
    <property type="match status" value="1"/>
</dbReference>
<dbReference type="RefSeq" id="WP_012326549.1">
    <property type="nucleotide sequence ID" value="NC_010506.1"/>
</dbReference>
<dbReference type="PANTHER" id="PTHR48111">
    <property type="entry name" value="REGULATOR OF RPOS"/>
    <property type="match status" value="1"/>
</dbReference>
<proteinExistence type="predicted"/>
<evidence type="ECO:0000313" key="10">
    <source>
        <dbReference type="EMBL" id="ACA88219.1"/>
    </source>
</evidence>
<dbReference type="HOGENOM" id="CLU_000445_30_4_6"/>
<dbReference type="AlphaFoldDB" id="B1KG82"/>
<dbReference type="Pfam" id="PF00072">
    <property type="entry name" value="Response_reg"/>
    <property type="match status" value="1"/>
</dbReference>
<dbReference type="Gene3D" id="1.10.10.10">
    <property type="entry name" value="Winged helix-like DNA-binding domain superfamily/Winged helix DNA-binding domain"/>
    <property type="match status" value="1"/>
</dbReference>
<feature type="domain" description="OmpR/PhoB-type" evidence="9">
    <location>
        <begin position="118"/>
        <end position="220"/>
    </location>
</feature>
<dbReference type="InterPro" id="IPR001789">
    <property type="entry name" value="Sig_transdc_resp-reg_receiver"/>
</dbReference>
<dbReference type="GO" id="GO:0005829">
    <property type="term" value="C:cytosol"/>
    <property type="evidence" value="ECO:0007669"/>
    <property type="project" value="TreeGrafter"/>
</dbReference>
<evidence type="ECO:0000256" key="6">
    <source>
        <dbReference type="PROSITE-ProRule" id="PRU00169"/>
    </source>
</evidence>
<dbReference type="eggNOG" id="COG0745">
    <property type="taxonomic scope" value="Bacteria"/>
</dbReference>
<dbReference type="InterPro" id="IPR036388">
    <property type="entry name" value="WH-like_DNA-bd_sf"/>
</dbReference>
<dbReference type="SMART" id="SM00448">
    <property type="entry name" value="REC"/>
    <property type="match status" value="1"/>
</dbReference>
<evidence type="ECO:0000256" key="5">
    <source>
        <dbReference type="ARBA" id="ARBA00023163"/>
    </source>
</evidence>
<dbReference type="SUPFAM" id="SSF52172">
    <property type="entry name" value="CheY-like"/>
    <property type="match status" value="1"/>
</dbReference>
<feature type="DNA-binding region" description="OmpR/PhoB-type" evidence="7">
    <location>
        <begin position="118"/>
        <end position="220"/>
    </location>
</feature>
<organism evidence="10 11">
    <name type="scientific">Shewanella woodyi (strain ATCC 51908 / MS32)</name>
    <dbReference type="NCBI Taxonomy" id="392500"/>
    <lineage>
        <taxon>Bacteria</taxon>
        <taxon>Pseudomonadati</taxon>
        <taxon>Pseudomonadota</taxon>
        <taxon>Gammaproteobacteria</taxon>
        <taxon>Alteromonadales</taxon>
        <taxon>Shewanellaceae</taxon>
        <taxon>Shewanella</taxon>
    </lineage>
</organism>
<evidence type="ECO:0000259" key="8">
    <source>
        <dbReference type="PROSITE" id="PS50110"/>
    </source>
</evidence>
<dbReference type="SMART" id="SM00862">
    <property type="entry name" value="Trans_reg_C"/>
    <property type="match status" value="1"/>
</dbReference>
<dbReference type="GO" id="GO:0006355">
    <property type="term" value="P:regulation of DNA-templated transcription"/>
    <property type="evidence" value="ECO:0007669"/>
    <property type="project" value="InterPro"/>
</dbReference>
<dbReference type="GO" id="GO:0000976">
    <property type="term" value="F:transcription cis-regulatory region binding"/>
    <property type="evidence" value="ECO:0007669"/>
    <property type="project" value="TreeGrafter"/>
</dbReference>
<dbReference type="InterPro" id="IPR016032">
    <property type="entry name" value="Sig_transdc_resp-reg_C-effctor"/>
</dbReference>
<keyword evidence="3" id="KW-0805">Transcription regulation</keyword>
<feature type="domain" description="Response regulatory" evidence="8">
    <location>
        <begin position="4"/>
        <end position="117"/>
    </location>
</feature>
<dbReference type="InterPro" id="IPR039420">
    <property type="entry name" value="WalR-like"/>
</dbReference>
<dbReference type="PROSITE" id="PS50110">
    <property type="entry name" value="RESPONSE_REGULATORY"/>
    <property type="match status" value="1"/>
</dbReference>
<keyword evidence="2" id="KW-0902">Two-component regulatory system</keyword>
<feature type="modified residue" description="4-aspartylphosphate" evidence="6">
    <location>
        <position position="53"/>
    </location>
</feature>
<evidence type="ECO:0000256" key="3">
    <source>
        <dbReference type="ARBA" id="ARBA00023015"/>
    </source>
</evidence>
<sequence>MTNKILIVEDDEKIATILAKYAQGSGYNHHIINDGAEVISWVKANEPDAILLDIMLPNVSGTELCKQIREFSEVPVLMATAKVEEIDRLLGLEIGADDYICKPFSPKEVMARIKTILRRVPTKAPDSLFQLDVVSQRAKLQNIELPLTPVEFRILHAFTSKPDNVWNREQLLNKMYDDYREVSDRTVDSHVANLRKKLLASQLKHDFIGSVYGVGYRFVLP</sequence>
<dbReference type="PANTHER" id="PTHR48111:SF59">
    <property type="entry name" value="TRANSCRIPTIONAL REGULATORY PROTEIN BAER"/>
    <property type="match status" value="1"/>
</dbReference>
<dbReference type="PROSITE" id="PS51755">
    <property type="entry name" value="OMPR_PHOB"/>
    <property type="match status" value="1"/>
</dbReference>
<dbReference type="Gene3D" id="6.10.250.690">
    <property type="match status" value="1"/>
</dbReference>
<keyword evidence="1 6" id="KW-0597">Phosphoprotein</keyword>
<evidence type="ECO:0000256" key="4">
    <source>
        <dbReference type="ARBA" id="ARBA00023125"/>
    </source>
</evidence>
<keyword evidence="5" id="KW-0804">Transcription</keyword>
<protein>
    <submittedName>
        <fullName evidence="10">Two component transcriptional regulator, winged helix family</fullName>
    </submittedName>
</protein>
<keyword evidence="4 7" id="KW-0238">DNA-binding</keyword>
<dbReference type="InterPro" id="IPR001867">
    <property type="entry name" value="OmpR/PhoB-type_DNA-bd"/>
</dbReference>
<evidence type="ECO:0000256" key="7">
    <source>
        <dbReference type="PROSITE-ProRule" id="PRU01091"/>
    </source>
</evidence>
<gene>
    <name evidence="10" type="ordered locus">Swoo_3962</name>
</gene>
<dbReference type="EMBL" id="CP000961">
    <property type="protein sequence ID" value="ACA88219.1"/>
    <property type="molecule type" value="Genomic_DNA"/>
</dbReference>
<evidence type="ECO:0000259" key="9">
    <source>
        <dbReference type="PROSITE" id="PS51755"/>
    </source>
</evidence>
<dbReference type="FunFam" id="3.40.50.2300:FF:000001">
    <property type="entry name" value="DNA-binding response regulator PhoB"/>
    <property type="match status" value="1"/>
</dbReference>
<dbReference type="STRING" id="392500.Swoo_3962"/>
<dbReference type="CDD" id="cd00383">
    <property type="entry name" value="trans_reg_C"/>
    <property type="match status" value="1"/>
</dbReference>